<dbReference type="PANTHER" id="PTHR11705">
    <property type="entry name" value="PROTEASE FAMILY M14 CARBOXYPEPTIDASE A,B"/>
    <property type="match status" value="1"/>
</dbReference>
<dbReference type="PROSITE" id="PS52035">
    <property type="entry name" value="PEPTIDASE_M14"/>
    <property type="match status" value="1"/>
</dbReference>
<keyword evidence="10" id="KW-1185">Reference proteome</keyword>
<protein>
    <submittedName>
        <fullName evidence="9">M14 metallopeptidase family protein</fullName>
    </submittedName>
</protein>
<keyword evidence="3" id="KW-0645">Protease</keyword>
<comment type="similarity">
    <text evidence="2 7">Belongs to the peptidase M14 family.</text>
</comment>
<keyword evidence="6" id="KW-0482">Metalloprotease</keyword>
<reference evidence="9 10" key="1">
    <citation type="submission" date="2024-06" db="EMBL/GenBank/DDBJ databases">
        <authorList>
            <person name="Kaempfer P."/>
            <person name="Viver T."/>
        </authorList>
    </citation>
    <scope>NUCLEOTIDE SEQUENCE [LARGE SCALE GENOMIC DNA]</scope>
    <source>
        <strain evidence="9 10">ST-75</strain>
    </source>
</reference>
<keyword evidence="5" id="KW-0862">Zinc</keyword>
<evidence type="ECO:0000256" key="7">
    <source>
        <dbReference type="PROSITE-ProRule" id="PRU01379"/>
    </source>
</evidence>
<evidence type="ECO:0000256" key="3">
    <source>
        <dbReference type="ARBA" id="ARBA00022670"/>
    </source>
</evidence>
<evidence type="ECO:0000256" key="1">
    <source>
        <dbReference type="ARBA" id="ARBA00001947"/>
    </source>
</evidence>
<evidence type="ECO:0000259" key="8">
    <source>
        <dbReference type="PROSITE" id="PS52035"/>
    </source>
</evidence>
<evidence type="ECO:0000313" key="10">
    <source>
        <dbReference type="Proteomes" id="UP001629059"/>
    </source>
</evidence>
<evidence type="ECO:0000256" key="5">
    <source>
        <dbReference type="ARBA" id="ARBA00022833"/>
    </source>
</evidence>
<dbReference type="InterPro" id="IPR000834">
    <property type="entry name" value="Peptidase_M14"/>
</dbReference>
<evidence type="ECO:0000256" key="2">
    <source>
        <dbReference type="ARBA" id="ARBA00005988"/>
    </source>
</evidence>
<dbReference type="Pfam" id="PF00246">
    <property type="entry name" value="Peptidase_M14"/>
    <property type="match status" value="1"/>
</dbReference>
<dbReference type="SMART" id="SM00631">
    <property type="entry name" value="Zn_pept"/>
    <property type="match status" value="1"/>
</dbReference>
<feature type="active site" description="Proton donor/acceptor" evidence="7">
    <location>
        <position position="243"/>
    </location>
</feature>
<evidence type="ECO:0000256" key="6">
    <source>
        <dbReference type="ARBA" id="ARBA00023049"/>
    </source>
</evidence>
<proteinExistence type="inferred from homology"/>
<dbReference type="RefSeq" id="WP_408073110.1">
    <property type="nucleotide sequence ID" value="NZ_JBELQB010000001.1"/>
</dbReference>
<sequence length="388" mass="44681">MMDFEEIYNSYLNSKLHGRYITNEDIEPILNDLKTYFEIGTAGTSVMGKPIYSIKAGSGKTKVFIWSQMHGNESTTTKAVFDFLNFLKSGNEIALNFREHFTYYILPIVNPDGAALYTRANANDVDLNRDSVNLTQPESKVLRQAFKDFKPDFAYNMHDQRTIFGLGEDGDVKPATVSFLAPSYNEEREINEPRQTAINVIAVMNDTLQQFIPGQVGRFDDGFNINCIGDMFMSLGVPTILFEAGHYPNDYLREKTRKFIFFAILSGFYAIYENVIAINKSEDYFRIPQNRVIFFDMMYKNVKINYENKEIITNFASHYKEVLIDKSVIFEAFVKEIGELDNFYGHIEYDCKGELFYNNSGSDLLKNEQKADFMIGKNREFVNGVEKK</sequence>
<accession>A0ABW8Y9W2</accession>
<dbReference type="CDD" id="cd06239">
    <property type="entry name" value="M14-like"/>
    <property type="match status" value="1"/>
</dbReference>
<comment type="cofactor">
    <cofactor evidence="1">
        <name>Zn(2+)</name>
        <dbReference type="ChEBI" id="CHEBI:29105"/>
    </cofactor>
</comment>
<dbReference type="Gene3D" id="3.40.630.10">
    <property type="entry name" value="Zn peptidases"/>
    <property type="match status" value="1"/>
</dbReference>
<gene>
    <name evidence="9" type="ORF">ABS768_01315</name>
</gene>
<keyword evidence="4" id="KW-0378">Hydrolase</keyword>
<dbReference type="EMBL" id="JBELQB010000001">
    <property type="protein sequence ID" value="MFL9836116.1"/>
    <property type="molecule type" value="Genomic_DNA"/>
</dbReference>
<dbReference type="Proteomes" id="UP001629059">
    <property type="component" value="Unassembled WGS sequence"/>
</dbReference>
<evidence type="ECO:0000313" key="9">
    <source>
        <dbReference type="EMBL" id="MFL9836116.1"/>
    </source>
</evidence>
<name>A0ABW8Y9W2_9FLAO</name>
<organism evidence="9 10">
    <name type="scientific">Flavobacterium rhizophilum</name>
    <dbReference type="NCBI Taxonomy" id="3163296"/>
    <lineage>
        <taxon>Bacteria</taxon>
        <taxon>Pseudomonadati</taxon>
        <taxon>Bacteroidota</taxon>
        <taxon>Flavobacteriia</taxon>
        <taxon>Flavobacteriales</taxon>
        <taxon>Flavobacteriaceae</taxon>
        <taxon>Flavobacterium</taxon>
    </lineage>
</organism>
<dbReference type="SUPFAM" id="SSF53187">
    <property type="entry name" value="Zn-dependent exopeptidases"/>
    <property type="match status" value="1"/>
</dbReference>
<evidence type="ECO:0000256" key="4">
    <source>
        <dbReference type="ARBA" id="ARBA00022801"/>
    </source>
</evidence>
<comment type="caution">
    <text evidence="9">The sequence shown here is derived from an EMBL/GenBank/DDBJ whole genome shotgun (WGS) entry which is preliminary data.</text>
</comment>
<feature type="domain" description="Peptidase M14" evidence="8">
    <location>
        <begin position="7"/>
        <end position="271"/>
    </location>
</feature>
<dbReference type="PANTHER" id="PTHR11705:SF143">
    <property type="entry name" value="SLL0236 PROTEIN"/>
    <property type="match status" value="1"/>
</dbReference>